<feature type="non-terminal residue" evidence="2">
    <location>
        <position position="1"/>
    </location>
</feature>
<feature type="region of interest" description="Disordered" evidence="1">
    <location>
        <begin position="406"/>
        <end position="432"/>
    </location>
</feature>
<reference evidence="2" key="1">
    <citation type="submission" date="2021-01" db="EMBL/GenBank/DDBJ databases">
        <authorList>
            <person name="Kaushik A."/>
        </authorList>
    </citation>
    <scope>NUCLEOTIDE SEQUENCE</scope>
    <source>
        <strain evidence="2">AG2-2IIIB</strain>
    </source>
</reference>
<protein>
    <submittedName>
        <fullName evidence="2">Uncharacterized protein</fullName>
    </submittedName>
</protein>
<dbReference type="EMBL" id="CAJMWT010002529">
    <property type="protein sequence ID" value="CAE6446024.1"/>
    <property type="molecule type" value="Genomic_DNA"/>
</dbReference>
<name>A0A8H3B2L1_9AGAM</name>
<accession>A0A8H3B2L1</accession>
<dbReference type="AlphaFoldDB" id="A0A8H3B2L1"/>
<evidence type="ECO:0000313" key="2">
    <source>
        <dbReference type="EMBL" id="CAE6446024.1"/>
    </source>
</evidence>
<sequence length="463" mass="50755">MNGLTPRNYYAQRAQGALLRRNAFRSPDYHRLTVQAFNYKVDTDVAGRAYAKLRRAFPDRLDDLPMDPVLQVQAAKILGYDARDIDCCVNSCVAFNGDYAHLERRPWCFELRYKSHATHDGFVPRRTSRYLPLITHLINIYSPILFILHNEVLRQLATAIARCRSNTSGYTITTPNPATYTNGGFNSHYLTFSMRCVNKILYLSQNHPEFYMSYENLRKTKSNVKAKPGIKTKPGVKTEPGVKSEPGVGYIAEKVPAVAEVKSPTKRRENSRALLTSIQSTLNNETNAVDSDSAGVAKVHIFGRDCTIERLEKDLTETREKCRQLECQADNVVMVMTMYGIPTPEETGGPALGRALAGFLQTRFPASVSPATVLGSTSSAAHNAAPFVAPVATSIASQVVFPSASPAAASTPAPPMSPTLVPGGHENCQMPQDIPINPVLYERFDSVPSAPVASGSNLSAAEK</sequence>
<gene>
    <name evidence="2" type="ORF">RDB_LOCUS81088</name>
</gene>
<dbReference type="Proteomes" id="UP000663843">
    <property type="component" value="Unassembled WGS sequence"/>
</dbReference>
<evidence type="ECO:0000256" key="1">
    <source>
        <dbReference type="SAM" id="MobiDB-lite"/>
    </source>
</evidence>
<evidence type="ECO:0000313" key="3">
    <source>
        <dbReference type="Proteomes" id="UP000663843"/>
    </source>
</evidence>
<organism evidence="2 3">
    <name type="scientific">Rhizoctonia solani</name>
    <dbReference type="NCBI Taxonomy" id="456999"/>
    <lineage>
        <taxon>Eukaryota</taxon>
        <taxon>Fungi</taxon>
        <taxon>Dikarya</taxon>
        <taxon>Basidiomycota</taxon>
        <taxon>Agaricomycotina</taxon>
        <taxon>Agaricomycetes</taxon>
        <taxon>Cantharellales</taxon>
        <taxon>Ceratobasidiaceae</taxon>
        <taxon>Rhizoctonia</taxon>
    </lineage>
</organism>
<proteinExistence type="predicted"/>
<comment type="caution">
    <text evidence="2">The sequence shown here is derived from an EMBL/GenBank/DDBJ whole genome shotgun (WGS) entry which is preliminary data.</text>
</comment>